<dbReference type="AlphaFoldDB" id="A0A8D5U7G8"/>
<dbReference type="GeneID" id="66164004"/>
<dbReference type="RefSeq" id="WP_221287689.1">
    <property type="nucleotide sequence ID" value="NZ_AP024597.1"/>
</dbReference>
<gene>
    <name evidence="1" type="ORF">KN1_22730</name>
</gene>
<dbReference type="EMBL" id="AP024597">
    <property type="protein sequence ID" value="BCU70976.1"/>
    <property type="molecule type" value="Genomic_DNA"/>
</dbReference>
<keyword evidence="2" id="KW-1185">Reference proteome</keyword>
<name>A0A8D5U7G8_9CREN</name>
<dbReference type="KEGG" id="csty:KN1_22730"/>
<organism evidence="1 2">
    <name type="scientific">Stygiolobus caldivivus</name>
    <dbReference type="NCBI Taxonomy" id="2824673"/>
    <lineage>
        <taxon>Archaea</taxon>
        <taxon>Thermoproteota</taxon>
        <taxon>Thermoprotei</taxon>
        <taxon>Sulfolobales</taxon>
        <taxon>Sulfolobaceae</taxon>
        <taxon>Stygiolobus</taxon>
    </lineage>
</organism>
<protein>
    <submittedName>
        <fullName evidence="1">Uncharacterized protein</fullName>
    </submittedName>
</protein>
<dbReference type="Proteomes" id="UP000825123">
    <property type="component" value="Chromosome"/>
</dbReference>
<sequence length="104" mass="12101">MLIKVPYKTIKVFPSEIKGKYVFMKDTVVIIKTQSKVLYVDCVHENLGNYRPPPFLSNYIFEYEIMEGGEHCECVARALQEDLKPLFKNQKLCKKGDITVVIER</sequence>
<evidence type="ECO:0000313" key="1">
    <source>
        <dbReference type="EMBL" id="BCU70976.1"/>
    </source>
</evidence>
<evidence type="ECO:0000313" key="2">
    <source>
        <dbReference type="Proteomes" id="UP000825123"/>
    </source>
</evidence>
<proteinExistence type="predicted"/>
<accession>A0A8D5U7G8</accession>
<reference evidence="1 2" key="1">
    <citation type="submission" date="2021-04" db="EMBL/GenBank/DDBJ databases">
        <title>Complete genome sequence of Stygiolobus sp. KN-1.</title>
        <authorList>
            <person name="Nakamura K."/>
            <person name="Sakai H."/>
            <person name="Kurosawa N."/>
        </authorList>
    </citation>
    <scope>NUCLEOTIDE SEQUENCE [LARGE SCALE GENOMIC DNA]</scope>
    <source>
        <strain evidence="1 2">KN-1</strain>
    </source>
</reference>